<sequence length="218" mass="24348">MKKLLFSLTVLAGLSLAVKAQDDKYTNAMIPKVIAIDTTHSTPELLTLSAAFERIADAEKNKWQPYYYAALAQVNAAYMMGMQKPDASKTDPMADKAEALLNKADALNPNNSEIYVVKKMIATLRMMADPMSRYMTYGPQAEQALQTAAKLNPENPRVYLLQGQDKFFTPEQFGGSKTEAKILFEKAGQKFETFKPSGNIDPNWGRTTLQYFMAQLPK</sequence>
<dbReference type="KEGG" id="fgg:FSB75_16810"/>
<name>A0A5B8UN35_9BACT</name>
<feature type="chain" id="PRO_5022851809" description="Tetratricopeptide repeat protein" evidence="1">
    <location>
        <begin position="21"/>
        <end position="218"/>
    </location>
</feature>
<evidence type="ECO:0000313" key="3">
    <source>
        <dbReference type="Proteomes" id="UP000321204"/>
    </source>
</evidence>
<reference evidence="2 3" key="1">
    <citation type="journal article" date="2015" name="Int. J. Syst. Evol. Microbiol.">
        <title>Flavisolibacter ginsenosidimutans sp. nov., with ginsenoside-converting activity isolated from soil used for cultivating ginseng.</title>
        <authorList>
            <person name="Zhao Y."/>
            <person name="Liu Q."/>
            <person name="Kang M.S."/>
            <person name="Jin F."/>
            <person name="Yu H."/>
            <person name="Im W.T."/>
        </authorList>
    </citation>
    <scope>NUCLEOTIDE SEQUENCE [LARGE SCALE GENOMIC DNA]</scope>
    <source>
        <strain evidence="2 3">Gsoil 636</strain>
    </source>
</reference>
<gene>
    <name evidence="2" type="ORF">FSB75_16810</name>
</gene>
<evidence type="ECO:0000256" key="1">
    <source>
        <dbReference type="SAM" id="SignalP"/>
    </source>
</evidence>
<dbReference type="Proteomes" id="UP000321204">
    <property type="component" value="Chromosome"/>
</dbReference>
<dbReference type="AlphaFoldDB" id="A0A5B8UN35"/>
<keyword evidence="3" id="KW-1185">Reference proteome</keyword>
<dbReference type="InterPro" id="IPR011990">
    <property type="entry name" value="TPR-like_helical_dom_sf"/>
</dbReference>
<dbReference type="Gene3D" id="1.25.40.10">
    <property type="entry name" value="Tetratricopeptide repeat domain"/>
    <property type="match status" value="1"/>
</dbReference>
<proteinExistence type="predicted"/>
<organism evidence="2 3">
    <name type="scientific">Flavisolibacter ginsenosidimutans</name>
    <dbReference type="NCBI Taxonomy" id="661481"/>
    <lineage>
        <taxon>Bacteria</taxon>
        <taxon>Pseudomonadati</taxon>
        <taxon>Bacteroidota</taxon>
        <taxon>Chitinophagia</taxon>
        <taxon>Chitinophagales</taxon>
        <taxon>Chitinophagaceae</taxon>
        <taxon>Flavisolibacter</taxon>
    </lineage>
</organism>
<evidence type="ECO:0008006" key="4">
    <source>
        <dbReference type="Google" id="ProtNLM"/>
    </source>
</evidence>
<dbReference type="OrthoDB" id="1150971at2"/>
<keyword evidence="1" id="KW-0732">Signal</keyword>
<accession>A0A5B8UN35</accession>
<protein>
    <recommendedName>
        <fullName evidence="4">Tetratricopeptide repeat protein</fullName>
    </recommendedName>
</protein>
<evidence type="ECO:0000313" key="2">
    <source>
        <dbReference type="EMBL" id="QEC57490.1"/>
    </source>
</evidence>
<dbReference type="SUPFAM" id="SSF48452">
    <property type="entry name" value="TPR-like"/>
    <property type="match status" value="1"/>
</dbReference>
<dbReference type="EMBL" id="CP042433">
    <property type="protein sequence ID" value="QEC57490.1"/>
    <property type="molecule type" value="Genomic_DNA"/>
</dbReference>
<dbReference type="RefSeq" id="WP_146789869.1">
    <property type="nucleotide sequence ID" value="NZ_BAABIO010000003.1"/>
</dbReference>
<feature type="signal peptide" evidence="1">
    <location>
        <begin position="1"/>
        <end position="20"/>
    </location>
</feature>